<feature type="transmembrane region" description="Helical" evidence="1">
    <location>
        <begin position="261"/>
        <end position="282"/>
    </location>
</feature>
<reference evidence="2 3" key="1">
    <citation type="submission" date="2024-02" db="EMBL/GenBank/DDBJ databases">
        <authorList>
            <person name="Saticioglu I.B."/>
        </authorList>
    </citation>
    <scope>NUCLEOTIDE SEQUENCE [LARGE SCALE GENOMIC DNA]</scope>
    <source>
        <strain evidence="2 3">Mu-43</strain>
    </source>
</reference>
<feature type="transmembrane region" description="Helical" evidence="1">
    <location>
        <begin position="235"/>
        <end position="254"/>
    </location>
</feature>
<dbReference type="Proteomes" id="UP001366085">
    <property type="component" value="Unassembled WGS sequence"/>
</dbReference>
<feature type="transmembrane region" description="Helical" evidence="1">
    <location>
        <begin position="143"/>
        <end position="163"/>
    </location>
</feature>
<keyword evidence="3" id="KW-1185">Reference proteome</keyword>
<dbReference type="PANTHER" id="PTHR34821">
    <property type="entry name" value="INNER MEMBRANE PROTEIN YDCZ"/>
    <property type="match status" value="1"/>
</dbReference>
<dbReference type="EMBL" id="JBBDGN010000010">
    <property type="protein sequence ID" value="MEJ1092257.1"/>
    <property type="molecule type" value="Genomic_DNA"/>
</dbReference>
<keyword evidence="1" id="KW-0472">Membrane</keyword>
<feature type="transmembrane region" description="Helical" evidence="1">
    <location>
        <begin position="169"/>
        <end position="187"/>
    </location>
</feature>
<gene>
    <name evidence="2" type="ORF">WDU93_11200</name>
</gene>
<sequence>MTADRPLSTPLALGGAAAIGAMTAVQARINGVLSIRIDDAVVTALISFSVGLLCVTVTTLATARGRAGLRRLASGFRARSIPFWMLLGGACGALTVTTQGLVAGLLGVSLFTVGVVAGQTLNGLVLDRIGFGPAGVVAVTPGRVFGGLFALAAVAVSLAGGAVTTAPPLLLLLPFIAGVGIAWQSATNGRLAQRIVSPMAATLVSFAAGTLVLAVSAAVSIAVRGMPQALPAEPWLYVGGALGFVYILLASFLVAHTGVLLLGLGSVLGQLAGSIVIDLIWPAAAGPALWQLVAMIALAAASVVVAMPRRRRA</sequence>
<organism evidence="2 3">
    <name type="scientific">Microbacterium istanbulense</name>
    <dbReference type="NCBI Taxonomy" id="3122049"/>
    <lineage>
        <taxon>Bacteria</taxon>
        <taxon>Bacillati</taxon>
        <taxon>Actinomycetota</taxon>
        <taxon>Actinomycetes</taxon>
        <taxon>Micrococcales</taxon>
        <taxon>Microbacteriaceae</taxon>
        <taxon>Microbacterium</taxon>
    </lineage>
</organism>
<dbReference type="Pfam" id="PF04657">
    <property type="entry name" value="DMT_YdcZ"/>
    <property type="match status" value="2"/>
</dbReference>
<dbReference type="InterPro" id="IPR006750">
    <property type="entry name" value="YdcZ"/>
</dbReference>
<feature type="transmembrane region" description="Helical" evidence="1">
    <location>
        <begin position="43"/>
        <end position="63"/>
    </location>
</feature>
<keyword evidence="1" id="KW-1133">Transmembrane helix</keyword>
<name>A0ABU8LLQ8_9MICO</name>
<dbReference type="RefSeq" id="WP_337320620.1">
    <property type="nucleotide sequence ID" value="NZ_JBBDGN010000010.1"/>
</dbReference>
<comment type="caution">
    <text evidence="2">The sequence shown here is derived from an EMBL/GenBank/DDBJ whole genome shotgun (WGS) entry which is preliminary data.</text>
</comment>
<evidence type="ECO:0000313" key="3">
    <source>
        <dbReference type="Proteomes" id="UP001366085"/>
    </source>
</evidence>
<feature type="transmembrane region" description="Helical" evidence="1">
    <location>
        <begin position="108"/>
        <end position="131"/>
    </location>
</feature>
<feature type="transmembrane region" description="Helical" evidence="1">
    <location>
        <begin position="288"/>
        <end position="307"/>
    </location>
</feature>
<feature type="transmembrane region" description="Helical" evidence="1">
    <location>
        <begin position="199"/>
        <end position="223"/>
    </location>
</feature>
<evidence type="ECO:0000256" key="1">
    <source>
        <dbReference type="SAM" id="Phobius"/>
    </source>
</evidence>
<proteinExistence type="predicted"/>
<evidence type="ECO:0000313" key="2">
    <source>
        <dbReference type="EMBL" id="MEJ1092257.1"/>
    </source>
</evidence>
<feature type="transmembrane region" description="Helical" evidence="1">
    <location>
        <begin position="83"/>
        <end position="102"/>
    </location>
</feature>
<keyword evidence="1" id="KW-0812">Transmembrane</keyword>
<protein>
    <submittedName>
        <fullName evidence="2">DMT family transporter</fullName>
    </submittedName>
</protein>
<accession>A0ABU8LLQ8</accession>
<dbReference type="PANTHER" id="PTHR34821:SF2">
    <property type="entry name" value="INNER MEMBRANE PROTEIN YDCZ"/>
    <property type="match status" value="1"/>
</dbReference>